<dbReference type="EMBL" id="CP060394">
    <property type="protein sequence ID" value="QNI31058.1"/>
    <property type="molecule type" value="Genomic_DNA"/>
</dbReference>
<evidence type="ECO:0000313" key="3">
    <source>
        <dbReference type="Proteomes" id="UP000515312"/>
    </source>
</evidence>
<accession>A0A7G8BET8</accession>
<keyword evidence="1" id="KW-0812">Transmembrane</keyword>
<proteinExistence type="predicted"/>
<reference evidence="2 3" key="1">
    <citation type="submission" date="2020-08" db="EMBL/GenBank/DDBJ databases">
        <title>Edaphobacter telluris sp. nov. and Acidobacterium dinghuensis sp. nov., two acidobacteria isolated from forest soil.</title>
        <authorList>
            <person name="Fu J."/>
            <person name="Qiu L."/>
        </authorList>
    </citation>
    <scope>NUCLEOTIDE SEQUENCE [LARGE SCALE GENOMIC DNA]</scope>
    <source>
        <strain evidence="2">4Y35</strain>
    </source>
</reference>
<dbReference type="AlphaFoldDB" id="A0A7G8BET8"/>
<dbReference type="KEGG" id="adin:H7849_18400"/>
<gene>
    <name evidence="2" type="ORF">H7849_18400</name>
</gene>
<feature type="transmembrane region" description="Helical" evidence="1">
    <location>
        <begin position="34"/>
        <end position="52"/>
    </location>
</feature>
<sequence>MLRRMRRSTVWFFIASLWFVAAIITGLHQGWQRAWLQAVIAIAFLAVGLRFHRKEQVR</sequence>
<feature type="transmembrane region" description="Helical" evidence="1">
    <location>
        <begin position="9"/>
        <end position="28"/>
    </location>
</feature>
<dbReference type="Proteomes" id="UP000515312">
    <property type="component" value="Chromosome"/>
</dbReference>
<name>A0A7G8BET8_9BACT</name>
<evidence type="ECO:0000313" key="2">
    <source>
        <dbReference type="EMBL" id="QNI31058.1"/>
    </source>
</evidence>
<protein>
    <submittedName>
        <fullName evidence="2">Uncharacterized protein</fullName>
    </submittedName>
</protein>
<keyword evidence="1" id="KW-0472">Membrane</keyword>
<organism evidence="2 3">
    <name type="scientific">Alloacidobacterium dinghuense</name>
    <dbReference type="NCBI Taxonomy" id="2763107"/>
    <lineage>
        <taxon>Bacteria</taxon>
        <taxon>Pseudomonadati</taxon>
        <taxon>Acidobacteriota</taxon>
        <taxon>Terriglobia</taxon>
        <taxon>Terriglobales</taxon>
        <taxon>Acidobacteriaceae</taxon>
        <taxon>Alloacidobacterium</taxon>
    </lineage>
</organism>
<evidence type="ECO:0000256" key="1">
    <source>
        <dbReference type="SAM" id="Phobius"/>
    </source>
</evidence>
<keyword evidence="1" id="KW-1133">Transmembrane helix</keyword>
<keyword evidence="3" id="KW-1185">Reference proteome</keyword>
<dbReference type="RefSeq" id="WP_186741391.1">
    <property type="nucleotide sequence ID" value="NZ_CP060394.1"/>
</dbReference>